<evidence type="ECO:0000313" key="4">
    <source>
        <dbReference type="Proteomes" id="UP001610063"/>
    </source>
</evidence>
<gene>
    <name evidence="3" type="ORF">ACHKAR_10510</name>
</gene>
<evidence type="ECO:0000313" key="3">
    <source>
        <dbReference type="EMBL" id="MFH6983876.1"/>
    </source>
</evidence>
<accession>A0ABW7N8J3</accession>
<feature type="signal peptide" evidence="1">
    <location>
        <begin position="1"/>
        <end position="18"/>
    </location>
</feature>
<dbReference type="Pfam" id="PF19780">
    <property type="entry name" value="DUF6265"/>
    <property type="match status" value="1"/>
</dbReference>
<keyword evidence="4" id="KW-1185">Reference proteome</keyword>
<evidence type="ECO:0000256" key="1">
    <source>
        <dbReference type="SAM" id="SignalP"/>
    </source>
</evidence>
<organism evidence="3 4">
    <name type="scientific">Marinoscillum luteum</name>
    <dbReference type="NCBI Taxonomy" id="861051"/>
    <lineage>
        <taxon>Bacteria</taxon>
        <taxon>Pseudomonadati</taxon>
        <taxon>Bacteroidota</taxon>
        <taxon>Cytophagia</taxon>
        <taxon>Cytophagales</taxon>
        <taxon>Reichenbachiellaceae</taxon>
        <taxon>Marinoscillum</taxon>
    </lineage>
</organism>
<dbReference type="EMBL" id="JBIPKE010000016">
    <property type="protein sequence ID" value="MFH6983876.1"/>
    <property type="molecule type" value="Genomic_DNA"/>
</dbReference>
<dbReference type="RefSeq" id="WP_395417393.1">
    <property type="nucleotide sequence ID" value="NZ_JBIPKE010000016.1"/>
</dbReference>
<name>A0ABW7N8J3_9BACT</name>
<feature type="domain" description="DUF6265" evidence="2">
    <location>
        <begin position="25"/>
        <end position="130"/>
    </location>
</feature>
<evidence type="ECO:0000259" key="2">
    <source>
        <dbReference type="Pfam" id="PF19780"/>
    </source>
</evidence>
<comment type="caution">
    <text evidence="3">The sequence shown here is derived from an EMBL/GenBank/DDBJ whole genome shotgun (WGS) entry which is preliminary data.</text>
</comment>
<dbReference type="Proteomes" id="UP001610063">
    <property type="component" value="Unassembled WGS sequence"/>
</dbReference>
<proteinExistence type="predicted"/>
<sequence>MKNLLFSSLFFLSFLAYGQSTPDFSWLTGTWTGPGFGGTFEEVWSDPAEDGTMMGMFRHFGEDGTVSFYEFWVLDSTGMKLRHFNEDFTGWETREEYVSFEKVEFSPGKVILKGLTYEQTGPNKMVISLKLTHEGVTRTEVFNMTRNQ</sequence>
<dbReference type="InterPro" id="IPR046232">
    <property type="entry name" value="DUF6265"/>
</dbReference>
<keyword evidence="1" id="KW-0732">Signal</keyword>
<protein>
    <submittedName>
        <fullName evidence="3">DUF6265 family protein</fullName>
    </submittedName>
</protein>
<reference evidence="3 4" key="1">
    <citation type="journal article" date="2013" name="Int. J. Syst. Evol. Microbiol.">
        <title>Marinoscillum luteum sp. nov., isolated from marine sediment.</title>
        <authorList>
            <person name="Cha I.T."/>
            <person name="Park S.J."/>
            <person name="Kim S.J."/>
            <person name="Kim J.G."/>
            <person name="Jung M.Y."/>
            <person name="Shin K.S."/>
            <person name="Kwon K.K."/>
            <person name="Yang S.H."/>
            <person name="Seo Y.S."/>
            <person name="Rhee S.K."/>
        </authorList>
    </citation>
    <scope>NUCLEOTIDE SEQUENCE [LARGE SCALE GENOMIC DNA]</scope>
    <source>
        <strain evidence="3 4">KCTC 23939</strain>
    </source>
</reference>
<feature type="chain" id="PRO_5046677309" evidence="1">
    <location>
        <begin position="19"/>
        <end position="148"/>
    </location>
</feature>